<dbReference type="GO" id="GO:0097638">
    <property type="term" value="P:L-arginine import across plasma membrane"/>
    <property type="evidence" value="ECO:0007669"/>
    <property type="project" value="TreeGrafter"/>
</dbReference>
<dbReference type="InterPro" id="IPR004755">
    <property type="entry name" value="Cat_AA_permease"/>
</dbReference>
<dbReference type="Proteomes" id="UP000291020">
    <property type="component" value="Unassembled WGS sequence"/>
</dbReference>
<dbReference type="AlphaFoldDB" id="A0A452HYG7"/>
<sequence>MMNEEVHNDQQVRWRCSSSLQTRDLQPLACGLPGLHKRMGCQGLLNFGKKLLRQKVVNWTREESKLSRCLNTFDLVALGVGSTLGAGVYVLAGAVARENAGPAIVISFLIAALASVLAGLCYGEFGARVPKTGSAYLYSYVTVGELLAFITGWNLILSYVIGTSSVARAWSATFDELTGKHIERFCQEHMTMNAPGVLAEYPDIFSVLIIFILTGLLTCGVKESAMVNKIFTCINVLVLGFVMVSGFVKGSVKNWHLTIDDIYNTTNDSCRDNQTQVGDLKHGVGGFMPFGFSGVLSGAATCFYAFVGFDCIATTGEEVKNPQKAIPIGIVASLLICFVAYFGVSAALTLMMPYYMLDSNSPLPNAFQYVGWEGANYAVAVGSLCALSTSLLGSMFPMPRVIYAMAEDGLLFKCLATVSKRTKTPAIATVTSGAVAAAMAFLFDLKDLVDLMSIGTLLAYSLVAACVLVLRYQPEQPNLAYQMASTTEDADTNESVSTSESQAPFLLEEEEKDSQKSILFPQNSDPSRLSGLVVNISSCIIGLLIISCCSFTVLGKDLLIKGTAWAIVMIAVLVLLCLVVGLIIWRQPESKTKLSFKVPLLPLLPILSIFVNVYLMMQLDKGTWIRFAVWMFLGFIIYFAYGMGHSMEATDSAPPDSERNIDLTSDSCK</sequence>
<dbReference type="Gene3D" id="1.20.1740.10">
    <property type="entry name" value="Amino acid/polyamine transporter I"/>
    <property type="match status" value="2"/>
</dbReference>
<reference evidence="16" key="2">
    <citation type="submission" date="2025-08" db="UniProtKB">
        <authorList>
            <consortium name="Ensembl"/>
        </authorList>
    </citation>
    <scope>IDENTIFICATION</scope>
</reference>
<evidence type="ECO:0000313" key="17">
    <source>
        <dbReference type="Proteomes" id="UP000291020"/>
    </source>
</evidence>
<feature type="transmembrane region" description="Helical" evidence="14">
    <location>
        <begin position="135"/>
        <end position="161"/>
    </location>
</feature>
<accession>A0A452HYG7</accession>
<feature type="transmembrane region" description="Helical" evidence="14">
    <location>
        <begin position="102"/>
        <end position="123"/>
    </location>
</feature>
<comment type="similarity">
    <text evidence="2">Belongs to the amino acid-polyamine-organocation (APC) superfamily. Cationic amino acid transporter (CAT) (TC 2.A.3.3) family.</text>
</comment>
<evidence type="ECO:0000256" key="5">
    <source>
        <dbReference type="ARBA" id="ARBA00022692"/>
    </source>
</evidence>
<evidence type="ECO:0000256" key="4">
    <source>
        <dbReference type="ARBA" id="ARBA00022475"/>
    </source>
</evidence>
<evidence type="ECO:0000259" key="15">
    <source>
        <dbReference type="Pfam" id="PF13906"/>
    </source>
</evidence>
<comment type="catalytic activity">
    <reaction evidence="11">
        <text>L-arginine(in) = L-arginine(out)</text>
        <dbReference type="Rhea" id="RHEA:32143"/>
        <dbReference type="ChEBI" id="CHEBI:32682"/>
    </reaction>
</comment>
<feature type="transmembrane region" description="Helical" evidence="14">
    <location>
        <begin position="532"/>
        <end position="553"/>
    </location>
</feature>
<feature type="transmembrane region" description="Helical" evidence="14">
    <location>
        <begin position="565"/>
        <end position="586"/>
    </location>
</feature>
<name>A0A452HYG7_9SAUR</name>
<evidence type="ECO:0000256" key="10">
    <source>
        <dbReference type="ARBA" id="ARBA00034422"/>
    </source>
</evidence>
<evidence type="ECO:0000256" key="14">
    <source>
        <dbReference type="SAM" id="Phobius"/>
    </source>
</evidence>
<feature type="region of interest" description="Disordered" evidence="13">
    <location>
        <begin position="650"/>
        <end position="669"/>
    </location>
</feature>
<dbReference type="GO" id="GO:0015189">
    <property type="term" value="F:L-lysine transmembrane transporter activity"/>
    <property type="evidence" value="ECO:0007669"/>
    <property type="project" value="TreeGrafter"/>
</dbReference>
<dbReference type="PANTHER" id="PTHR43243">
    <property type="entry name" value="INNER MEMBRANE TRANSPORTER YGJI-RELATED"/>
    <property type="match status" value="1"/>
</dbReference>
<feature type="transmembrane region" description="Helical" evidence="14">
    <location>
        <begin position="325"/>
        <end position="355"/>
    </location>
</feature>
<dbReference type="GO" id="GO:0000064">
    <property type="term" value="F:L-ornithine transmembrane transporter activity"/>
    <property type="evidence" value="ECO:0007669"/>
    <property type="project" value="TreeGrafter"/>
</dbReference>
<evidence type="ECO:0000256" key="7">
    <source>
        <dbReference type="ARBA" id="ARBA00022989"/>
    </source>
</evidence>
<evidence type="ECO:0000313" key="16">
    <source>
        <dbReference type="Ensembl" id="ENSGAGP00000020214.1"/>
    </source>
</evidence>
<dbReference type="FunFam" id="1.20.1740.10:FF:000024">
    <property type="entry name" value="High affinity cationic amino acid transporter 1"/>
    <property type="match status" value="1"/>
</dbReference>
<dbReference type="STRING" id="38772.ENSGAGP00000020214"/>
<dbReference type="Pfam" id="PF13520">
    <property type="entry name" value="AA_permease_2"/>
    <property type="match status" value="1"/>
</dbReference>
<keyword evidence="7 14" id="KW-1133">Transmembrane helix</keyword>
<evidence type="ECO:0000256" key="8">
    <source>
        <dbReference type="ARBA" id="ARBA00023136"/>
    </source>
</evidence>
<feature type="transmembrane region" description="Helical" evidence="14">
    <location>
        <begin position="598"/>
        <end position="617"/>
    </location>
</feature>
<feature type="transmembrane region" description="Helical" evidence="14">
    <location>
        <begin position="204"/>
        <end position="221"/>
    </location>
</feature>
<evidence type="ECO:0000256" key="3">
    <source>
        <dbReference type="ARBA" id="ARBA00022448"/>
    </source>
</evidence>
<evidence type="ECO:0000256" key="9">
    <source>
        <dbReference type="ARBA" id="ARBA00023180"/>
    </source>
</evidence>
<dbReference type="PANTHER" id="PTHR43243:SF28">
    <property type="entry name" value="HIGH AFFINITY CATIONIC AMINO ACID TRANSPORTER 1"/>
    <property type="match status" value="1"/>
</dbReference>
<evidence type="ECO:0000256" key="11">
    <source>
        <dbReference type="ARBA" id="ARBA00034423"/>
    </source>
</evidence>
<feature type="transmembrane region" description="Helical" evidence="14">
    <location>
        <begin position="426"/>
        <end position="445"/>
    </location>
</feature>
<feature type="transmembrane region" description="Helical" evidence="14">
    <location>
        <begin position="75"/>
        <end position="96"/>
    </location>
</feature>
<proteinExistence type="inferred from homology"/>
<dbReference type="InterPro" id="IPR029485">
    <property type="entry name" value="CAT_C"/>
</dbReference>
<comment type="catalytic activity">
    <reaction evidence="10">
        <text>L-lysine(in) = L-lysine(out)</text>
        <dbReference type="Rhea" id="RHEA:70935"/>
        <dbReference type="ChEBI" id="CHEBI:32551"/>
    </reaction>
</comment>
<keyword evidence="3" id="KW-0813">Transport</keyword>
<feature type="transmembrane region" description="Helical" evidence="14">
    <location>
        <begin position="375"/>
        <end position="396"/>
    </location>
</feature>
<feature type="transmembrane region" description="Helical" evidence="14">
    <location>
        <begin position="623"/>
        <end position="641"/>
    </location>
</feature>
<dbReference type="GO" id="GO:0061459">
    <property type="term" value="F:L-arginine transmembrane transporter activity"/>
    <property type="evidence" value="ECO:0007669"/>
    <property type="project" value="UniProtKB-ARBA"/>
</dbReference>
<dbReference type="NCBIfam" id="TIGR00906">
    <property type="entry name" value="2A0303"/>
    <property type="match status" value="1"/>
</dbReference>
<keyword evidence="9" id="KW-0325">Glycoprotein</keyword>
<evidence type="ECO:0000256" key="6">
    <source>
        <dbReference type="ARBA" id="ARBA00022970"/>
    </source>
</evidence>
<dbReference type="FunFam" id="1.20.1740.10:FF:000009">
    <property type="entry name" value="Low affinity cationic amino acid transporter 2"/>
    <property type="match status" value="1"/>
</dbReference>
<feature type="domain" description="Cationic amino acid transporter C-terminal" evidence="15">
    <location>
        <begin position="596"/>
        <end position="646"/>
    </location>
</feature>
<dbReference type="GO" id="GO:0005886">
    <property type="term" value="C:plasma membrane"/>
    <property type="evidence" value="ECO:0007669"/>
    <property type="project" value="UniProtKB-SubCell"/>
</dbReference>
<keyword evidence="5 14" id="KW-0812">Transmembrane</keyword>
<evidence type="ECO:0000256" key="12">
    <source>
        <dbReference type="ARBA" id="ARBA00034450"/>
    </source>
</evidence>
<reference evidence="17" key="1">
    <citation type="journal article" date="2017" name="PLoS ONE">
        <title>The Agassiz's desert tortoise genome provides a resource for the conservation of a threatened species.</title>
        <authorList>
            <person name="Tollis M."/>
            <person name="DeNardo D.F."/>
            <person name="Cornelius J.A."/>
            <person name="Dolby G.A."/>
            <person name="Edwards T."/>
            <person name="Henen B.T."/>
            <person name="Karl A.E."/>
            <person name="Murphy R.W."/>
            <person name="Kusumi K."/>
        </authorList>
    </citation>
    <scope>NUCLEOTIDE SEQUENCE [LARGE SCALE GENOMIC DNA]</scope>
</reference>
<dbReference type="Pfam" id="PF13906">
    <property type="entry name" value="AA_permease_C"/>
    <property type="match status" value="1"/>
</dbReference>
<evidence type="ECO:0000256" key="1">
    <source>
        <dbReference type="ARBA" id="ARBA00004651"/>
    </source>
</evidence>
<keyword evidence="4" id="KW-1003">Cell membrane</keyword>
<feature type="transmembrane region" description="Helical" evidence="14">
    <location>
        <begin position="290"/>
        <end position="313"/>
    </location>
</feature>
<reference evidence="16" key="3">
    <citation type="submission" date="2025-09" db="UniProtKB">
        <authorList>
            <consortium name="Ensembl"/>
        </authorList>
    </citation>
    <scope>IDENTIFICATION</scope>
</reference>
<feature type="transmembrane region" description="Helical" evidence="14">
    <location>
        <begin position="451"/>
        <end position="470"/>
    </location>
</feature>
<comment type="subcellular location">
    <subcellularLocation>
        <location evidence="1">Cell membrane</location>
        <topology evidence="1">Multi-pass membrane protein</topology>
    </subcellularLocation>
</comment>
<feature type="transmembrane region" description="Helical" evidence="14">
    <location>
        <begin position="230"/>
        <end position="248"/>
    </location>
</feature>
<keyword evidence="6" id="KW-0029">Amino-acid transport</keyword>
<evidence type="ECO:0000256" key="2">
    <source>
        <dbReference type="ARBA" id="ARBA00008572"/>
    </source>
</evidence>
<evidence type="ECO:0000256" key="13">
    <source>
        <dbReference type="SAM" id="MobiDB-lite"/>
    </source>
</evidence>
<dbReference type="Ensembl" id="ENSGAGT00000023030.1">
    <property type="protein sequence ID" value="ENSGAGP00000020214.1"/>
    <property type="gene ID" value="ENSGAGG00000014904.1"/>
</dbReference>
<comment type="catalytic activity">
    <reaction evidence="12">
        <text>L-ornithine(in) = L-ornithine(out)</text>
        <dbReference type="Rhea" id="RHEA:71199"/>
        <dbReference type="ChEBI" id="CHEBI:46911"/>
    </reaction>
</comment>
<organism evidence="16 17">
    <name type="scientific">Gopherus agassizii</name>
    <name type="common">Agassiz's desert tortoise</name>
    <dbReference type="NCBI Taxonomy" id="38772"/>
    <lineage>
        <taxon>Eukaryota</taxon>
        <taxon>Metazoa</taxon>
        <taxon>Chordata</taxon>
        <taxon>Craniata</taxon>
        <taxon>Vertebrata</taxon>
        <taxon>Euteleostomi</taxon>
        <taxon>Archelosauria</taxon>
        <taxon>Testudinata</taxon>
        <taxon>Testudines</taxon>
        <taxon>Cryptodira</taxon>
        <taxon>Durocryptodira</taxon>
        <taxon>Testudinoidea</taxon>
        <taxon>Testudinidae</taxon>
        <taxon>Gopherus</taxon>
    </lineage>
</organism>
<keyword evidence="17" id="KW-1185">Reference proteome</keyword>
<keyword evidence="8 14" id="KW-0472">Membrane</keyword>
<protein>
    <recommendedName>
        <fullName evidence="15">Cationic amino acid transporter C-terminal domain-containing protein</fullName>
    </recommendedName>
</protein>
<dbReference type="InterPro" id="IPR002293">
    <property type="entry name" value="AA/rel_permease1"/>
</dbReference>